<dbReference type="PROSITE" id="PS50090">
    <property type="entry name" value="MYB_LIKE"/>
    <property type="match status" value="2"/>
</dbReference>
<dbReference type="GO" id="GO:0000978">
    <property type="term" value="F:RNA polymerase II cis-regulatory region sequence-specific DNA binding"/>
    <property type="evidence" value="ECO:0007669"/>
    <property type="project" value="TreeGrafter"/>
</dbReference>
<feature type="domain" description="Myb-like" evidence="1">
    <location>
        <begin position="1"/>
        <end position="56"/>
    </location>
</feature>
<name>A0A8S1UZI6_9CILI</name>
<comment type="caution">
    <text evidence="3">The sequence shown here is derived from an EMBL/GenBank/DDBJ whole genome shotgun (WGS) entry which is preliminary data.</text>
</comment>
<dbReference type="Pfam" id="PF00249">
    <property type="entry name" value="Myb_DNA-binding"/>
    <property type="match status" value="2"/>
</dbReference>
<evidence type="ECO:0000259" key="2">
    <source>
        <dbReference type="PROSITE" id="PS51294"/>
    </source>
</evidence>
<dbReference type="InterPro" id="IPR001005">
    <property type="entry name" value="SANT/Myb"/>
</dbReference>
<dbReference type="PANTHER" id="PTHR45614:SF274">
    <property type="entry name" value="MYB-LIKE DNA-BINDING PROTEIN"/>
    <property type="match status" value="1"/>
</dbReference>
<evidence type="ECO:0008006" key="5">
    <source>
        <dbReference type="Google" id="ProtNLM"/>
    </source>
</evidence>
<proteinExistence type="predicted"/>
<dbReference type="PANTHER" id="PTHR45614">
    <property type="entry name" value="MYB PROTEIN-RELATED"/>
    <property type="match status" value="1"/>
</dbReference>
<protein>
    <recommendedName>
        <fullName evidence="5">Myb-like DNA-binding domain protein</fullName>
    </recommendedName>
</protein>
<dbReference type="AlphaFoldDB" id="A0A8S1UZI6"/>
<dbReference type="Proteomes" id="UP000689195">
    <property type="component" value="Unassembled WGS sequence"/>
</dbReference>
<gene>
    <name evidence="3" type="ORF">PPENT_87.1.T0480083</name>
</gene>
<dbReference type="PROSITE" id="PS51294">
    <property type="entry name" value="HTH_MYB"/>
    <property type="match status" value="2"/>
</dbReference>
<feature type="domain" description="HTH myb-type" evidence="2">
    <location>
        <begin position="1"/>
        <end position="56"/>
    </location>
</feature>
<accession>A0A8S1UZI6</accession>
<dbReference type="EMBL" id="CAJJDO010000048">
    <property type="protein sequence ID" value="CAD8167896.1"/>
    <property type="molecule type" value="Genomic_DNA"/>
</dbReference>
<evidence type="ECO:0000313" key="4">
    <source>
        <dbReference type="Proteomes" id="UP000689195"/>
    </source>
</evidence>
<evidence type="ECO:0000313" key="3">
    <source>
        <dbReference type="EMBL" id="CAD8167896.1"/>
    </source>
</evidence>
<dbReference type="InterPro" id="IPR017930">
    <property type="entry name" value="Myb_dom"/>
</dbReference>
<dbReference type="CDD" id="cd00167">
    <property type="entry name" value="SANT"/>
    <property type="match status" value="2"/>
</dbReference>
<dbReference type="InterPro" id="IPR050560">
    <property type="entry name" value="MYB_TF"/>
</dbReference>
<sequence length="442" mass="52108">MTDRKAWNQKEDLAILHLVKQYGIKKWTTVAEKMKEIYGLFGRSGKQCRERYHNHLDPTINKDPWSENEEKIIFLAHREHGNKWAEIAKLLPGRTDNAIKNHFYSTLRRSLRRINKMIGDKNKKCTQQIKDIKPGVLSKIFILAEKNPSELKDDHMKKLCQACKGLQDSILEFAQSKQKSLIIQFNEEKFKQLIEKIMDFNGLYTRQRENKLKSRKLNLKKRKNIIEDDDEEDDSYSSFYKIDDNSIQIPIKRSIRQSSRKKIKFNDEDDLDIIIRTKQGPVFKIIYDRFQFQTDENESSQNYYQESLNSNQSEQKQISYQINPSKQISQKSISKDNQNETNLKNNIINNSNFKPIILIKPVINNQEFDQYLEKLKQGINANSQKYLQGEDLNLDINIDFAEASKDFTKSSSSKFEYTQNAFKKYKKDSDLDNFLVTPNNNK</sequence>
<evidence type="ECO:0000259" key="1">
    <source>
        <dbReference type="PROSITE" id="PS50090"/>
    </source>
</evidence>
<keyword evidence="4" id="KW-1185">Reference proteome</keyword>
<dbReference type="SMART" id="SM00717">
    <property type="entry name" value="SANT"/>
    <property type="match status" value="2"/>
</dbReference>
<organism evidence="3 4">
    <name type="scientific">Paramecium pentaurelia</name>
    <dbReference type="NCBI Taxonomy" id="43138"/>
    <lineage>
        <taxon>Eukaryota</taxon>
        <taxon>Sar</taxon>
        <taxon>Alveolata</taxon>
        <taxon>Ciliophora</taxon>
        <taxon>Intramacronucleata</taxon>
        <taxon>Oligohymenophorea</taxon>
        <taxon>Peniculida</taxon>
        <taxon>Parameciidae</taxon>
        <taxon>Paramecium</taxon>
    </lineage>
</organism>
<dbReference type="OrthoDB" id="2143914at2759"/>
<reference evidence="3" key="1">
    <citation type="submission" date="2021-01" db="EMBL/GenBank/DDBJ databases">
        <authorList>
            <consortium name="Genoscope - CEA"/>
            <person name="William W."/>
        </authorList>
    </citation>
    <scope>NUCLEOTIDE SEQUENCE</scope>
</reference>
<feature type="domain" description="Myb-like" evidence="1">
    <location>
        <begin position="57"/>
        <end position="107"/>
    </location>
</feature>
<dbReference type="GO" id="GO:0000981">
    <property type="term" value="F:DNA-binding transcription factor activity, RNA polymerase II-specific"/>
    <property type="evidence" value="ECO:0007669"/>
    <property type="project" value="TreeGrafter"/>
</dbReference>
<dbReference type="GO" id="GO:0005634">
    <property type="term" value="C:nucleus"/>
    <property type="evidence" value="ECO:0007669"/>
    <property type="project" value="TreeGrafter"/>
</dbReference>
<feature type="domain" description="HTH myb-type" evidence="2">
    <location>
        <begin position="57"/>
        <end position="111"/>
    </location>
</feature>